<reference evidence="1 2" key="1">
    <citation type="submission" date="2014-03" db="EMBL/GenBank/DDBJ databases">
        <title>The draft genome sequence of Thioclava dalianensis DLFJ1-1.</title>
        <authorList>
            <person name="Lai Q."/>
            <person name="Shao Z."/>
        </authorList>
    </citation>
    <scope>NUCLEOTIDE SEQUENCE [LARGE SCALE GENOMIC DNA]</scope>
    <source>
        <strain evidence="1 2">DLFJ1-1</strain>
    </source>
</reference>
<accession>A0A074TAK4</accession>
<dbReference type="Proteomes" id="UP000027725">
    <property type="component" value="Unassembled WGS sequence"/>
</dbReference>
<sequence length="106" mass="11365">MSSFAGMTELAFCRGKNSFAVECDCGALGPFKTTMEEAVDAWDTRTYDIMSDPRVQALVGSLRDLEKQATTVGNLGAVTGPQWSRLTMTVLLARAALSAIKEGRDG</sequence>
<comment type="caution">
    <text evidence="1">The sequence shown here is derived from an EMBL/GenBank/DDBJ whole genome shotgun (WGS) entry which is preliminary data.</text>
</comment>
<name>A0A074TAK4_9RHOB</name>
<dbReference type="EMBL" id="JHEH01000023">
    <property type="protein sequence ID" value="KEP68791.1"/>
    <property type="molecule type" value="Genomic_DNA"/>
</dbReference>
<keyword evidence="2" id="KW-1185">Reference proteome</keyword>
<dbReference type="STRING" id="1185766.SAMN05216224_10674"/>
<dbReference type="AlphaFoldDB" id="A0A074TAK4"/>
<evidence type="ECO:0000313" key="1">
    <source>
        <dbReference type="EMBL" id="KEP68791.1"/>
    </source>
</evidence>
<protein>
    <submittedName>
        <fullName evidence="1">Uncharacterized protein</fullName>
    </submittedName>
</protein>
<organism evidence="1 2">
    <name type="scientific">Thioclava dalianensis</name>
    <dbReference type="NCBI Taxonomy" id="1185766"/>
    <lineage>
        <taxon>Bacteria</taxon>
        <taxon>Pseudomonadati</taxon>
        <taxon>Pseudomonadota</taxon>
        <taxon>Alphaproteobacteria</taxon>
        <taxon>Rhodobacterales</taxon>
        <taxon>Paracoccaceae</taxon>
        <taxon>Thioclava</taxon>
    </lineage>
</organism>
<gene>
    <name evidence="1" type="ORF">DL1_08565</name>
</gene>
<proteinExistence type="predicted"/>
<evidence type="ECO:0000313" key="2">
    <source>
        <dbReference type="Proteomes" id="UP000027725"/>
    </source>
</evidence>